<feature type="domain" description="Semialdehyde dehydrogenase NAD-binding" evidence="13">
    <location>
        <begin position="44"/>
        <end position="191"/>
    </location>
</feature>
<dbReference type="AlphaFoldDB" id="A0AAX4PGB8"/>
<dbReference type="GO" id="GO:0051287">
    <property type="term" value="F:NAD binding"/>
    <property type="evidence" value="ECO:0007669"/>
    <property type="project" value="InterPro"/>
</dbReference>
<protein>
    <recommendedName>
        <fullName evidence="9">Probable N-acetyl-gamma-glutamyl-phosphate reductase, chloroplastic</fullName>
        <ecNumber evidence="2">1.2.1.38</ecNumber>
    </recommendedName>
    <alternativeName>
        <fullName evidence="10">N-acetyl-glutamate semialdehyde dehydrogenase</fullName>
    </alternativeName>
</protein>
<keyword evidence="3" id="KW-0055">Arginine biosynthesis</keyword>
<dbReference type="PANTHER" id="PTHR32338:SF10">
    <property type="entry name" value="N-ACETYL-GAMMA-GLUTAMYL-PHOSPHATE REDUCTASE, CHLOROPLASTIC-RELATED"/>
    <property type="match status" value="1"/>
</dbReference>
<dbReference type="SUPFAM" id="SSF51735">
    <property type="entry name" value="NAD(P)-binding Rossmann-fold domains"/>
    <property type="match status" value="1"/>
</dbReference>
<evidence type="ECO:0000256" key="12">
    <source>
        <dbReference type="SAM" id="MobiDB-lite"/>
    </source>
</evidence>
<evidence type="ECO:0000256" key="6">
    <source>
        <dbReference type="ARBA" id="ARBA00023002"/>
    </source>
</evidence>
<dbReference type="Pfam" id="PF22698">
    <property type="entry name" value="Semialdhyde_dhC_1"/>
    <property type="match status" value="1"/>
</dbReference>
<dbReference type="CDD" id="cd23934">
    <property type="entry name" value="AGPR_1_C"/>
    <property type="match status" value="1"/>
</dbReference>
<evidence type="ECO:0000256" key="1">
    <source>
        <dbReference type="ARBA" id="ARBA00004862"/>
    </source>
</evidence>
<dbReference type="PROSITE" id="PS01224">
    <property type="entry name" value="ARGC"/>
    <property type="match status" value="1"/>
</dbReference>
<evidence type="ECO:0000256" key="2">
    <source>
        <dbReference type="ARBA" id="ARBA00013072"/>
    </source>
</evidence>
<organism evidence="14 15">
    <name type="scientific">Chloropicon roscoffensis</name>
    <dbReference type="NCBI Taxonomy" id="1461544"/>
    <lineage>
        <taxon>Eukaryota</taxon>
        <taxon>Viridiplantae</taxon>
        <taxon>Chlorophyta</taxon>
        <taxon>Chloropicophyceae</taxon>
        <taxon>Chloropicales</taxon>
        <taxon>Chloropicaceae</taxon>
        <taxon>Chloropicon</taxon>
    </lineage>
</organism>
<dbReference type="GO" id="GO:0070401">
    <property type="term" value="F:NADP+ binding"/>
    <property type="evidence" value="ECO:0007669"/>
    <property type="project" value="InterPro"/>
</dbReference>
<dbReference type="InterPro" id="IPR023013">
    <property type="entry name" value="AGPR_AS"/>
</dbReference>
<dbReference type="InterPro" id="IPR050085">
    <property type="entry name" value="AGPR"/>
</dbReference>
<evidence type="ECO:0000256" key="3">
    <source>
        <dbReference type="ARBA" id="ARBA00022571"/>
    </source>
</evidence>
<comment type="similarity">
    <text evidence="8">Belongs to the NAGSA dehydrogenase family. Type 1 subfamily.</text>
</comment>
<dbReference type="PANTHER" id="PTHR32338">
    <property type="entry name" value="N-ACETYL-GAMMA-GLUTAMYL-PHOSPHATE REDUCTASE, CHLOROPLASTIC-RELATED-RELATED"/>
    <property type="match status" value="1"/>
</dbReference>
<dbReference type="Pfam" id="PF01118">
    <property type="entry name" value="Semialdhyde_dh"/>
    <property type="match status" value="1"/>
</dbReference>
<evidence type="ECO:0000313" key="15">
    <source>
        <dbReference type="Proteomes" id="UP001472866"/>
    </source>
</evidence>
<dbReference type="CDD" id="cd17895">
    <property type="entry name" value="AGPR_1_N"/>
    <property type="match status" value="1"/>
</dbReference>
<dbReference type="EMBL" id="CP151510">
    <property type="protein sequence ID" value="WZN64670.1"/>
    <property type="molecule type" value="Genomic_DNA"/>
</dbReference>
<dbReference type="FunFam" id="3.30.360.10:FF:000014">
    <property type="entry name" value="N-acetyl-gamma-glutamyl-phosphate reductase"/>
    <property type="match status" value="1"/>
</dbReference>
<dbReference type="NCBIfam" id="TIGR01850">
    <property type="entry name" value="argC"/>
    <property type="match status" value="1"/>
</dbReference>
<comment type="catalytic activity">
    <reaction evidence="7">
        <text>N-acetyl-L-glutamate 5-semialdehyde + phosphate + NADP(+) = N-acetyl-L-glutamyl 5-phosphate + NADPH + H(+)</text>
        <dbReference type="Rhea" id="RHEA:21588"/>
        <dbReference type="ChEBI" id="CHEBI:15378"/>
        <dbReference type="ChEBI" id="CHEBI:29123"/>
        <dbReference type="ChEBI" id="CHEBI:43474"/>
        <dbReference type="ChEBI" id="CHEBI:57783"/>
        <dbReference type="ChEBI" id="CHEBI:57936"/>
        <dbReference type="ChEBI" id="CHEBI:58349"/>
        <dbReference type="EC" id="1.2.1.38"/>
    </reaction>
</comment>
<dbReference type="InterPro" id="IPR036291">
    <property type="entry name" value="NAD(P)-bd_dom_sf"/>
</dbReference>
<evidence type="ECO:0000313" key="14">
    <source>
        <dbReference type="EMBL" id="WZN64670.1"/>
    </source>
</evidence>
<reference evidence="14 15" key="1">
    <citation type="submission" date="2024-03" db="EMBL/GenBank/DDBJ databases">
        <title>Complete genome sequence of the green alga Chloropicon roscoffensis RCC1871.</title>
        <authorList>
            <person name="Lemieux C."/>
            <person name="Pombert J.-F."/>
            <person name="Otis C."/>
            <person name="Turmel M."/>
        </authorList>
    </citation>
    <scope>NUCLEOTIDE SEQUENCE [LARGE SCALE GENOMIC DNA]</scope>
    <source>
        <strain evidence="14 15">RCC1871</strain>
    </source>
</reference>
<dbReference type="GO" id="GO:0003942">
    <property type="term" value="F:N-acetyl-gamma-glutamyl-phosphate reductase activity"/>
    <property type="evidence" value="ECO:0007669"/>
    <property type="project" value="UniProtKB-EC"/>
</dbReference>
<comment type="pathway">
    <text evidence="1">Amino-acid biosynthesis; L-arginine biosynthesis; N(2)-acetyl-L-ornithine from L-glutamate: step 3/4.</text>
</comment>
<evidence type="ECO:0000256" key="5">
    <source>
        <dbReference type="ARBA" id="ARBA00022857"/>
    </source>
</evidence>
<feature type="region of interest" description="Disordered" evidence="12">
    <location>
        <begin position="1"/>
        <end position="23"/>
    </location>
</feature>
<dbReference type="Proteomes" id="UP001472866">
    <property type="component" value="Chromosome 10"/>
</dbReference>
<name>A0AAX4PGB8_9CHLO</name>
<keyword evidence="4" id="KW-0028">Amino-acid biosynthesis</keyword>
<keyword evidence="5" id="KW-0521">NADP</keyword>
<feature type="active site" evidence="11">
    <location>
        <position position="199"/>
    </location>
</feature>
<evidence type="ECO:0000256" key="11">
    <source>
        <dbReference type="PROSITE-ProRule" id="PRU10010"/>
    </source>
</evidence>
<keyword evidence="15" id="KW-1185">Reference proteome</keyword>
<dbReference type="InterPro" id="IPR000706">
    <property type="entry name" value="AGPR_type-1"/>
</dbReference>
<feature type="compositionally biased region" description="Gly residues" evidence="12">
    <location>
        <begin position="9"/>
        <end position="22"/>
    </location>
</feature>
<evidence type="ECO:0000256" key="10">
    <source>
        <dbReference type="ARBA" id="ARBA00076903"/>
    </source>
</evidence>
<accession>A0AAX4PGB8</accession>
<dbReference type="SUPFAM" id="SSF55347">
    <property type="entry name" value="Glyceraldehyde-3-phosphate dehydrogenase-like, C-terminal domain"/>
    <property type="match status" value="1"/>
</dbReference>
<evidence type="ECO:0000256" key="9">
    <source>
        <dbReference type="ARBA" id="ARBA00067665"/>
    </source>
</evidence>
<evidence type="ECO:0000256" key="8">
    <source>
        <dbReference type="ARBA" id="ARBA00060921"/>
    </source>
</evidence>
<dbReference type="GO" id="GO:0006526">
    <property type="term" value="P:L-arginine biosynthetic process"/>
    <property type="evidence" value="ECO:0007669"/>
    <property type="project" value="UniProtKB-KW"/>
</dbReference>
<dbReference type="HAMAP" id="MF_00150">
    <property type="entry name" value="ArgC_type1"/>
    <property type="match status" value="1"/>
</dbReference>
<evidence type="ECO:0000256" key="7">
    <source>
        <dbReference type="ARBA" id="ARBA00050557"/>
    </source>
</evidence>
<sequence>MAFAARPRLGGGRGRGATGEGDLGARQAIFPRRVRVAAAPEQAQVAVLGASGYTGAEITRLLALHPRINVRAITSERSAGQPFRTTFPHLRESFFKSESEDATMNLTLTKVEDVEWDQVDSVFCCLPHGTTQEIIAGLPQSKKVVDLSADFRLKDVDVYAQWYGAAHKAPDLQREAVYGLTEFKRQEVASARLVANPGCYPTSIQLPLVPLLDAGLILPEDIIIDAKSGVSGAGRGAKQSNLYCEIAEGMNSYGITSHRHVPEVEQQLDEVSKSGPVRISFTPHLMPFSRGMQSTMYVKMAAGATVADLRARLADQFQEETFVHVLPEGEIPHTRFVRGSNHCVIGVYEDRIEGRAIVISVIDNLVKGASGQALQNMNLMLGFPEDEGLMQIPMFP</sequence>
<evidence type="ECO:0000256" key="4">
    <source>
        <dbReference type="ARBA" id="ARBA00022605"/>
    </source>
</evidence>
<evidence type="ECO:0000259" key="13">
    <source>
        <dbReference type="SMART" id="SM00859"/>
    </source>
</evidence>
<dbReference type="Gene3D" id="3.40.50.720">
    <property type="entry name" value="NAD(P)-binding Rossmann-like Domain"/>
    <property type="match status" value="1"/>
</dbReference>
<keyword evidence="6" id="KW-0560">Oxidoreductase</keyword>
<proteinExistence type="inferred from homology"/>
<dbReference type="SMART" id="SM00859">
    <property type="entry name" value="Semialdhyde_dh"/>
    <property type="match status" value="1"/>
</dbReference>
<dbReference type="EC" id="1.2.1.38" evidence="2"/>
<dbReference type="InterPro" id="IPR000534">
    <property type="entry name" value="Semialdehyde_DH_NAD-bd"/>
</dbReference>
<gene>
    <name evidence="14" type="ORF">HKI87_10g62270</name>
</gene>
<dbReference type="Gene3D" id="3.30.360.10">
    <property type="entry name" value="Dihydrodipicolinate Reductase, domain 2"/>
    <property type="match status" value="1"/>
</dbReference>
<dbReference type="InterPro" id="IPR058924">
    <property type="entry name" value="AGPR_dimerisation_dom"/>
</dbReference>